<dbReference type="InterPro" id="IPR051021">
    <property type="entry name" value="Mito_Ser/Thr_phosphatase"/>
</dbReference>
<dbReference type="InterPro" id="IPR029033">
    <property type="entry name" value="His_PPase_superfam"/>
</dbReference>
<dbReference type="EMBL" id="CP002299">
    <property type="protein sequence ID" value="ADP84697.1"/>
    <property type="molecule type" value="Genomic_DNA"/>
</dbReference>
<keyword evidence="1" id="KW-0378">Hydrolase</keyword>
<dbReference type="KEGG" id="fri:FraEuI1c_6728"/>
<dbReference type="Gene3D" id="3.40.50.1240">
    <property type="entry name" value="Phosphoglycerate mutase-like"/>
    <property type="match status" value="1"/>
</dbReference>
<dbReference type="CDD" id="cd07067">
    <property type="entry name" value="HP_PGM_like"/>
    <property type="match status" value="1"/>
</dbReference>
<dbReference type="GO" id="GO:0016787">
    <property type="term" value="F:hydrolase activity"/>
    <property type="evidence" value="ECO:0007669"/>
    <property type="project" value="UniProtKB-KW"/>
</dbReference>
<dbReference type="SMART" id="SM00855">
    <property type="entry name" value="PGAM"/>
    <property type="match status" value="1"/>
</dbReference>
<protein>
    <submittedName>
        <fullName evidence="2">Phosphoglycerate mutase</fullName>
    </submittedName>
</protein>
<accession>E3JCA8</accession>
<name>E3JCA8_PSEI1</name>
<reference evidence="2 3" key="1">
    <citation type="submission" date="2010-10" db="EMBL/GenBank/DDBJ databases">
        <title>Complete sequence of Frankia sp. EuI1c.</title>
        <authorList>
            <consortium name="US DOE Joint Genome Institute"/>
            <person name="Lucas S."/>
            <person name="Copeland A."/>
            <person name="Lapidus A."/>
            <person name="Cheng J.-F."/>
            <person name="Bruce D."/>
            <person name="Goodwin L."/>
            <person name="Pitluck S."/>
            <person name="Chertkov O."/>
            <person name="Detter J.C."/>
            <person name="Han C."/>
            <person name="Tapia R."/>
            <person name="Land M."/>
            <person name="Hauser L."/>
            <person name="Jeffries C."/>
            <person name="Kyrpides N."/>
            <person name="Ivanova N."/>
            <person name="Mikhailova N."/>
            <person name="Beauchemin N."/>
            <person name="Sen A."/>
            <person name="Sur S.A."/>
            <person name="Gtari M."/>
            <person name="Wall L."/>
            <person name="Tisa L."/>
            <person name="Woyke T."/>
        </authorList>
    </citation>
    <scope>NUCLEOTIDE SEQUENCE [LARGE SCALE GENOMIC DNA]</scope>
    <source>
        <strain evidence="3">DSM 45817 / CECT 9037 / EuI1c</strain>
    </source>
</reference>
<dbReference type="OrthoDB" id="280692at2"/>
<dbReference type="RefSeq" id="WP_013427808.1">
    <property type="nucleotide sequence ID" value="NC_014666.1"/>
</dbReference>
<gene>
    <name evidence="2" type="ordered locus">FraEuI1c_6728</name>
</gene>
<dbReference type="PANTHER" id="PTHR20935:SF0">
    <property type="entry name" value="SERINE_THREONINE-PROTEIN PHOSPHATASE PGAM5, MITOCHONDRIAL"/>
    <property type="match status" value="1"/>
</dbReference>
<sequence>MSVIYLVRHGQASFGAADYDVLSELGHRQAALAGAELRARGVRIDLAASGTLRRQRETAAAALAAYAGAPASQPATGTGAGPAVALGDGGWAGETEADARWNEYDQDTMVGDGRPPAQRVSTSSGISSRSFQGLLDNALAEWMGRGDTGPGSFRAFSDGVAGALDELSGRLGSGGTAVVFSSAGPIAALCGRLLGVGVEGLVQLNRTMINGGITKIVSGRSGTSLISVNEHSHIDAAGRELLSYR</sequence>
<evidence type="ECO:0000256" key="1">
    <source>
        <dbReference type="ARBA" id="ARBA00022801"/>
    </source>
</evidence>
<proteinExistence type="predicted"/>
<dbReference type="InterPro" id="IPR013078">
    <property type="entry name" value="His_Pase_superF_clade-1"/>
</dbReference>
<keyword evidence="3" id="KW-1185">Reference proteome</keyword>
<dbReference type="HOGENOM" id="CLU_084200_0_0_11"/>
<evidence type="ECO:0000313" key="3">
    <source>
        <dbReference type="Proteomes" id="UP000002484"/>
    </source>
</evidence>
<dbReference type="eggNOG" id="COG0406">
    <property type="taxonomic scope" value="Bacteria"/>
</dbReference>
<dbReference type="PANTHER" id="PTHR20935">
    <property type="entry name" value="PHOSPHOGLYCERATE MUTASE-RELATED"/>
    <property type="match status" value="1"/>
</dbReference>
<organism evidence="2 3">
    <name type="scientific">Pseudofrankia inefficax (strain DSM 45817 / CECT 9037 / DDB 130130 / EuI1c)</name>
    <name type="common">Frankia inefficax</name>
    <dbReference type="NCBI Taxonomy" id="298654"/>
    <lineage>
        <taxon>Bacteria</taxon>
        <taxon>Bacillati</taxon>
        <taxon>Actinomycetota</taxon>
        <taxon>Actinomycetes</taxon>
        <taxon>Frankiales</taxon>
        <taxon>Frankiaceae</taxon>
        <taxon>Pseudofrankia</taxon>
    </lineage>
</organism>
<dbReference type="SUPFAM" id="SSF53254">
    <property type="entry name" value="Phosphoglycerate mutase-like"/>
    <property type="match status" value="1"/>
</dbReference>
<dbReference type="STRING" id="298654.FraEuI1c_6728"/>
<dbReference type="InParanoid" id="E3JCA8"/>
<dbReference type="Pfam" id="PF00300">
    <property type="entry name" value="His_Phos_1"/>
    <property type="match status" value="1"/>
</dbReference>
<dbReference type="AlphaFoldDB" id="E3JCA8"/>
<evidence type="ECO:0000313" key="2">
    <source>
        <dbReference type="EMBL" id="ADP84697.1"/>
    </source>
</evidence>
<dbReference type="Proteomes" id="UP000002484">
    <property type="component" value="Chromosome"/>
</dbReference>